<sequence>MTGRLFFMILSALPHLSPTEPESVELLPWGTAMHVWPLAACSLSHPANIQQPQLKSLWFSITCIFNISMV</sequence>
<keyword evidence="1" id="KW-0732">Signal</keyword>
<dbReference type="AlphaFoldDB" id="A0AAE0PNZ3"/>
<evidence type="ECO:0000313" key="2">
    <source>
        <dbReference type="EMBL" id="KAK3403244.1"/>
    </source>
</evidence>
<reference evidence="2" key="1">
    <citation type="journal article" date="2023" name="Mol. Phylogenet. Evol.">
        <title>Genome-scale phylogeny and comparative genomics of the fungal order Sordariales.</title>
        <authorList>
            <person name="Hensen N."/>
            <person name="Bonometti L."/>
            <person name="Westerberg I."/>
            <person name="Brannstrom I.O."/>
            <person name="Guillou S."/>
            <person name="Cros-Aarteil S."/>
            <person name="Calhoun S."/>
            <person name="Haridas S."/>
            <person name="Kuo A."/>
            <person name="Mondo S."/>
            <person name="Pangilinan J."/>
            <person name="Riley R."/>
            <person name="LaButti K."/>
            <person name="Andreopoulos B."/>
            <person name="Lipzen A."/>
            <person name="Chen C."/>
            <person name="Yan M."/>
            <person name="Daum C."/>
            <person name="Ng V."/>
            <person name="Clum A."/>
            <person name="Steindorff A."/>
            <person name="Ohm R.A."/>
            <person name="Martin F."/>
            <person name="Silar P."/>
            <person name="Natvig D.O."/>
            <person name="Lalanne C."/>
            <person name="Gautier V."/>
            <person name="Ament-Velasquez S.L."/>
            <person name="Kruys A."/>
            <person name="Hutchinson M.I."/>
            <person name="Powell A.J."/>
            <person name="Barry K."/>
            <person name="Miller A.N."/>
            <person name="Grigoriev I.V."/>
            <person name="Debuchy R."/>
            <person name="Gladieux P."/>
            <person name="Hiltunen Thoren M."/>
            <person name="Johannesson H."/>
        </authorList>
    </citation>
    <scope>NUCLEOTIDE SEQUENCE</scope>
    <source>
        <strain evidence="2">FGSC 1904</strain>
    </source>
</reference>
<gene>
    <name evidence="2" type="ORF">B0T20DRAFT_400429</name>
</gene>
<feature type="signal peptide" evidence="1">
    <location>
        <begin position="1"/>
        <end position="21"/>
    </location>
</feature>
<feature type="chain" id="PRO_5042186357" description="Secreted protein" evidence="1">
    <location>
        <begin position="22"/>
        <end position="70"/>
    </location>
</feature>
<organism evidence="2 3">
    <name type="scientific">Sordaria brevicollis</name>
    <dbReference type="NCBI Taxonomy" id="83679"/>
    <lineage>
        <taxon>Eukaryota</taxon>
        <taxon>Fungi</taxon>
        <taxon>Dikarya</taxon>
        <taxon>Ascomycota</taxon>
        <taxon>Pezizomycotina</taxon>
        <taxon>Sordariomycetes</taxon>
        <taxon>Sordariomycetidae</taxon>
        <taxon>Sordariales</taxon>
        <taxon>Sordariaceae</taxon>
        <taxon>Sordaria</taxon>
    </lineage>
</organism>
<dbReference type="EMBL" id="JAUTDP010000001">
    <property type="protein sequence ID" value="KAK3403244.1"/>
    <property type="molecule type" value="Genomic_DNA"/>
</dbReference>
<protein>
    <recommendedName>
        <fullName evidence="4">Secreted protein</fullName>
    </recommendedName>
</protein>
<accession>A0AAE0PNZ3</accession>
<name>A0AAE0PNZ3_SORBR</name>
<proteinExistence type="predicted"/>
<evidence type="ECO:0000256" key="1">
    <source>
        <dbReference type="SAM" id="SignalP"/>
    </source>
</evidence>
<dbReference type="Proteomes" id="UP001281003">
    <property type="component" value="Unassembled WGS sequence"/>
</dbReference>
<evidence type="ECO:0008006" key="4">
    <source>
        <dbReference type="Google" id="ProtNLM"/>
    </source>
</evidence>
<keyword evidence="3" id="KW-1185">Reference proteome</keyword>
<evidence type="ECO:0000313" key="3">
    <source>
        <dbReference type="Proteomes" id="UP001281003"/>
    </source>
</evidence>
<comment type="caution">
    <text evidence="2">The sequence shown here is derived from an EMBL/GenBank/DDBJ whole genome shotgun (WGS) entry which is preliminary data.</text>
</comment>
<reference evidence="2" key="2">
    <citation type="submission" date="2023-07" db="EMBL/GenBank/DDBJ databases">
        <authorList>
            <consortium name="Lawrence Berkeley National Laboratory"/>
            <person name="Haridas S."/>
            <person name="Hensen N."/>
            <person name="Bonometti L."/>
            <person name="Westerberg I."/>
            <person name="Brannstrom I.O."/>
            <person name="Guillou S."/>
            <person name="Cros-Aarteil S."/>
            <person name="Calhoun S."/>
            <person name="Kuo A."/>
            <person name="Mondo S."/>
            <person name="Pangilinan J."/>
            <person name="Riley R."/>
            <person name="LaButti K."/>
            <person name="Andreopoulos B."/>
            <person name="Lipzen A."/>
            <person name="Chen C."/>
            <person name="Yanf M."/>
            <person name="Daum C."/>
            <person name="Ng V."/>
            <person name="Clum A."/>
            <person name="Steindorff A."/>
            <person name="Ohm R."/>
            <person name="Martin F."/>
            <person name="Silar P."/>
            <person name="Natvig D."/>
            <person name="Lalanne C."/>
            <person name="Gautier V."/>
            <person name="Ament-velasquez S.L."/>
            <person name="Kruys A."/>
            <person name="Hutchinson M.I."/>
            <person name="Powell A.J."/>
            <person name="Barry K."/>
            <person name="Miller A.N."/>
            <person name="Grigoriev I.V."/>
            <person name="Debuchy R."/>
            <person name="Gladieux P."/>
            <person name="Thoren M.H."/>
            <person name="Johannesson H."/>
        </authorList>
    </citation>
    <scope>NUCLEOTIDE SEQUENCE</scope>
    <source>
        <strain evidence="2">FGSC 1904</strain>
    </source>
</reference>